<comment type="caution">
    <text evidence="2">The sequence shown here is derived from an EMBL/GenBank/DDBJ whole genome shotgun (WGS) entry which is preliminary data.</text>
</comment>
<accession>A0A9X1VRK3</accession>
<organism evidence="2 3">
    <name type="scientific">Variovorax terrae</name>
    <dbReference type="NCBI Taxonomy" id="2923278"/>
    <lineage>
        <taxon>Bacteria</taxon>
        <taxon>Pseudomonadati</taxon>
        <taxon>Pseudomonadota</taxon>
        <taxon>Betaproteobacteria</taxon>
        <taxon>Burkholderiales</taxon>
        <taxon>Comamonadaceae</taxon>
        <taxon>Variovorax</taxon>
    </lineage>
</organism>
<name>A0A9X1VRK3_9BURK</name>
<keyword evidence="1" id="KW-0732">Signal</keyword>
<dbReference type="RefSeq" id="WP_243302768.1">
    <property type="nucleotide sequence ID" value="NZ_JALGBI010000001.1"/>
</dbReference>
<feature type="chain" id="PRO_5040833508" evidence="1">
    <location>
        <begin position="28"/>
        <end position="138"/>
    </location>
</feature>
<feature type="signal peptide" evidence="1">
    <location>
        <begin position="1"/>
        <end position="27"/>
    </location>
</feature>
<dbReference type="EMBL" id="JALGBI010000001">
    <property type="protein sequence ID" value="MCJ0761640.1"/>
    <property type="molecule type" value="Genomic_DNA"/>
</dbReference>
<evidence type="ECO:0000313" key="2">
    <source>
        <dbReference type="EMBL" id="MCJ0761640.1"/>
    </source>
</evidence>
<reference evidence="2" key="1">
    <citation type="submission" date="2022-03" db="EMBL/GenBank/DDBJ databases">
        <authorList>
            <person name="Woo C.Y."/>
        </authorList>
    </citation>
    <scope>NUCLEOTIDE SEQUENCE</scope>
    <source>
        <strain evidence="2">CYS-02</strain>
    </source>
</reference>
<evidence type="ECO:0000313" key="3">
    <source>
        <dbReference type="Proteomes" id="UP001139447"/>
    </source>
</evidence>
<protein>
    <submittedName>
        <fullName evidence="2">Uncharacterized protein</fullName>
    </submittedName>
</protein>
<proteinExistence type="predicted"/>
<sequence length="138" mass="14212">MRIEIMRRAARAALLAAAFGASLAAQAAPSDAQARYREDVAACNSASATPRANCLREAGAALQAARQNGLTDPDAAARERNALARCQAFSRTGEADLAECRARVMGQDASRGHTEISGSVAGGGILRESITTVPAATQ</sequence>
<dbReference type="AlphaFoldDB" id="A0A9X1VRK3"/>
<dbReference type="Proteomes" id="UP001139447">
    <property type="component" value="Unassembled WGS sequence"/>
</dbReference>
<evidence type="ECO:0000256" key="1">
    <source>
        <dbReference type="SAM" id="SignalP"/>
    </source>
</evidence>
<gene>
    <name evidence="2" type="ORF">MMF98_00280</name>
</gene>
<keyword evidence="3" id="KW-1185">Reference proteome</keyword>